<feature type="compositionally biased region" description="Pro residues" evidence="1">
    <location>
        <begin position="259"/>
        <end position="269"/>
    </location>
</feature>
<feature type="compositionally biased region" description="Pro residues" evidence="1">
    <location>
        <begin position="186"/>
        <end position="197"/>
    </location>
</feature>
<proteinExistence type="predicted"/>
<reference evidence="2" key="2">
    <citation type="submission" date="2016-10" db="EMBL/GenBank/DDBJ databases">
        <authorList>
            <person name="de Groot N.N."/>
        </authorList>
    </citation>
    <scope>NUCLEOTIDE SEQUENCE [LARGE SCALE GENOMIC DNA]</scope>
    <source>
        <strain evidence="2">ATCC 20501</strain>
    </source>
</reference>
<protein>
    <submittedName>
        <fullName evidence="2">Uncharacterized protein</fullName>
    </submittedName>
</protein>
<feature type="region of interest" description="Disordered" evidence="1">
    <location>
        <begin position="39"/>
        <end position="88"/>
    </location>
</feature>
<evidence type="ECO:0000313" key="3">
    <source>
        <dbReference type="EMBL" id="SFD25078.1"/>
    </source>
</evidence>
<dbReference type="Proteomes" id="UP000236729">
    <property type="component" value="Unassembled WGS sequence"/>
</dbReference>
<dbReference type="EMBL" id="FNVB01000006">
    <property type="protein sequence ID" value="SEG85221.1"/>
    <property type="molecule type" value="Genomic_DNA"/>
</dbReference>
<feature type="region of interest" description="Disordered" evidence="1">
    <location>
        <begin position="133"/>
        <end position="231"/>
    </location>
</feature>
<feature type="region of interest" description="Disordered" evidence="1">
    <location>
        <begin position="248"/>
        <end position="269"/>
    </location>
</feature>
<organism evidence="2 5">
    <name type="scientific">Saccharopolyspora kobensis</name>
    <dbReference type="NCBI Taxonomy" id="146035"/>
    <lineage>
        <taxon>Bacteria</taxon>
        <taxon>Bacillati</taxon>
        <taxon>Actinomycetota</taxon>
        <taxon>Actinomycetes</taxon>
        <taxon>Pseudonocardiales</taxon>
        <taxon>Pseudonocardiaceae</taxon>
        <taxon>Saccharopolyspora</taxon>
    </lineage>
</organism>
<dbReference type="AlphaFoldDB" id="A0A1H6DJ72"/>
<evidence type="ECO:0000313" key="4">
    <source>
        <dbReference type="Proteomes" id="UP000199690"/>
    </source>
</evidence>
<feature type="compositionally biased region" description="Low complexity" evidence="1">
    <location>
        <begin position="41"/>
        <end position="51"/>
    </location>
</feature>
<dbReference type="EMBL" id="FOME01000003">
    <property type="protein sequence ID" value="SFD25078.1"/>
    <property type="molecule type" value="Genomic_DNA"/>
</dbReference>
<accession>A0A1H6DJ72</accession>
<feature type="compositionally biased region" description="Low complexity" evidence="1">
    <location>
        <begin position="198"/>
        <end position="207"/>
    </location>
</feature>
<sequence>MSRRDRTTGAARPWRLFGRALVVAGATVAGTSAAWLLGHGPADAADLPAAEDAAERPAAEAQEGDQPGPTDFSLTRLDPLRLVSSGPAGKLLDAAQPVTDAAQPVTEVLRQPAAEVGQVAGEALEVTETQTSAPAPVAADGPEAPPQPPAETGPPPLVVPPPAVESPAQDVTEPVRAPRPSQPLRLEPPAPEPPAQPSAPTRSAPFVLPAPPGAPGFGSPTDGPHHNTTALGWYPAAPVRVPAFAGAPACDLAGTPVGVPEPQPGTTPD</sequence>
<dbReference type="RefSeq" id="WP_093350740.1">
    <property type="nucleotide sequence ID" value="NZ_FNVB01000006.1"/>
</dbReference>
<gene>
    <name evidence="2" type="ORF">SAMN02982929_04549</name>
    <name evidence="3" type="ORF">SAMN05216506_103241</name>
</gene>
<evidence type="ECO:0000313" key="2">
    <source>
        <dbReference type="EMBL" id="SEG85221.1"/>
    </source>
</evidence>
<keyword evidence="4" id="KW-1185">Reference proteome</keyword>
<evidence type="ECO:0000256" key="1">
    <source>
        <dbReference type="SAM" id="MobiDB-lite"/>
    </source>
</evidence>
<name>A0A1H6DJ72_9PSEU</name>
<evidence type="ECO:0000313" key="5">
    <source>
        <dbReference type="Proteomes" id="UP000236729"/>
    </source>
</evidence>
<reference evidence="4 5" key="1">
    <citation type="submission" date="2016-10" db="EMBL/GenBank/DDBJ databases">
        <authorList>
            <person name="Varghese N."/>
            <person name="Submissions S."/>
        </authorList>
    </citation>
    <scope>NUCLEOTIDE SEQUENCE [LARGE SCALE GENOMIC DNA]</scope>
    <source>
        <strain evidence="5">ATCC 20501</strain>
        <strain evidence="3 4">CGMCC 4.3529</strain>
    </source>
</reference>
<accession>A0A1I1QYY1</accession>
<feature type="compositionally biased region" description="Pro residues" evidence="1">
    <location>
        <begin position="143"/>
        <end position="164"/>
    </location>
</feature>
<dbReference type="Proteomes" id="UP000199690">
    <property type="component" value="Unassembled WGS sequence"/>
</dbReference>